<dbReference type="GO" id="GO:0006313">
    <property type="term" value="P:DNA transposition"/>
    <property type="evidence" value="ECO:0007669"/>
    <property type="project" value="InterPro"/>
</dbReference>
<dbReference type="Proteomes" id="UP001365542">
    <property type="component" value="Unassembled WGS sequence"/>
</dbReference>
<evidence type="ECO:0000259" key="2">
    <source>
        <dbReference type="Pfam" id="PF13358"/>
    </source>
</evidence>
<dbReference type="EMBL" id="JAVHJO010000004">
    <property type="protein sequence ID" value="KAK6540710.1"/>
    <property type="molecule type" value="Genomic_DNA"/>
</dbReference>
<comment type="caution">
    <text evidence="4">The sequence shown here is derived from an EMBL/GenBank/DDBJ whole genome shotgun (WGS) entry which is preliminary data.</text>
</comment>
<keyword evidence="7" id="KW-1185">Reference proteome</keyword>
<dbReference type="InterPro" id="IPR036397">
    <property type="entry name" value="RNaseH_sf"/>
</dbReference>
<evidence type="ECO:0000313" key="7">
    <source>
        <dbReference type="Proteomes" id="UP001365542"/>
    </source>
</evidence>
<dbReference type="InterPro" id="IPR038717">
    <property type="entry name" value="Tc1-like_DDE_dom"/>
</dbReference>
<dbReference type="EMBL" id="JAVHJO010000002">
    <property type="protein sequence ID" value="KAK6543075.1"/>
    <property type="molecule type" value="Genomic_DNA"/>
</dbReference>
<evidence type="ECO:0000259" key="3">
    <source>
        <dbReference type="Pfam" id="PF13518"/>
    </source>
</evidence>
<feature type="domain" description="Transposase Tc1-like" evidence="1">
    <location>
        <begin position="77"/>
        <end position="148"/>
    </location>
</feature>
<proteinExistence type="predicted"/>
<evidence type="ECO:0000313" key="5">
    <source>
        <dbReference type="EMBL" id="KAK6540710.1"/>
    </source>
</evidence>
<reference evidence="4 7" key="1">
    <citation type="submission" date="2019-10" db="EMBL/GenBank/DDBJ databases">
        <authorList>
            <person name="Palmer J.M."/>
        </authorList>
    </citation>
    <scope>NUCLEOTIDE SEQUENCE [LARGE SCALE GENOMIC DNA]</scope>
    <source>
        <strain evidence="4 7">TWF694</strain>
    </source>
</reference>
<dbReference type="EMBL" id="JAVHJO010000017">
    <property type="protein sequence ID" value="KAK6525346.1"/>
    <property type="molecule type" value="Genomic_DNA"/>
</dbReference>
<evidence type="ECO:0000313" key="6">
    <source>
        <dbReference type="EMBL" id="KAK6543075.1"/>
    </source>
</evidence>
<organism evidence="4 7">
    <name type="scientific">Orbilia ellipsospora</name>
    <dbReference type="NCBI Taxonomy" id="2528407"/>
    <lineage>
        <taxon>Eukaryota</taxon>
        <taxon>Fungi</taxon>
        <taxon>Dikarya</taxon>
        <taxon>Ascomycota</taxon>
        <taxon>Pezizomycotina</taxon>
        <taxon>Orbiliomycetes</taxon>
        <taxon>Orbiliales</taxon>
        <taxon>Orbiliaceae</taxon>
        <taxon>Orbilia</taxon>
    </lineage>
</organism>
<gene>
    <name evidence="4" type="ORF">TWF694_011919</name>
    <name evidence="6" type="ORF">TWF694_011923</name>
    <name evidence="5" type="ORF">TWF694_011925</name>
</gene>
<accession>A0AAV9WUH0</accession>
<dbReference type="Pfam" id="PF13518">
    <property type="entry name" value="HTH_28"/>
    <property type="match status" value="1"/>
</dbReference>
<dbReference type="SUPFAM" id="SSF46689">
    <property type="entry name" value="Homeodomain-like"/>
    <property type="match status" value="1"/>
</dbReference>
<dbReference type="Gene3D" id="1.10.10.10">
    <property type="entry name" value="Winged helix-like DNA-binding domain superfamily/Winged helix DNA-binding domain"/>
    <property type="match status" value="1"/>
</dbReference>
<dbReference type="GO" id="GO:0003677">
    <property type="term" value="F:DNA binding"/>
    <property type="evidence" value="ECO:0007669"/>
    <property type="project" value="InterPro"/>
</dbReference>
<evidence type="ECO:0008006" key="8">
    <source>
        <dbReference type="Google" id="ProtNLM"/>
    </source>
</evidence>
<sequence length="365" mass="42658">MEIQLPDTSAPNCQLSETQRGAVIMAYAFTESYAETARIVGLPRSTVYYIIKHVKTTGSTAPKARTGRPRASTERMDRIICREARNSPHSTLGELSVNLVQNYAIPLHINTLKSRLQEQNIQKWRAKRRPELLPRHAAQRLQWALARRHWQYDDWARIIWSDECWIQRTGDPRTAWVFRTTNEKWRRDLVVPYVGQGDAKVMIWAMFIGETKGPLYMVEGNFDSTKYLEVLQEHLPQFMHDNRRIGANWTEDQWPTFMHDNAKPHVAKIVTEWFADTETSLLPWCPYSPDLNPIEHVWWLLKDQVHRLCPELRKITNKKQAIAKIQAVVAQAWAAIPEDYLRRLVESMNDRIDAVIAAKGWYTRF</sequence>
<dbReference type="GO" id="GO:0015074">
    <property type="term" value="P:DNA integration"/>
    <property type="evidence" value="ECO:0007669"/>
    <property type="project" value="InterPro"/>
</dbReference>
<dbReference type="InterPro" id="IPR036388">
    <property type="entry name" value="WH-like_DNA-bd_sf"/>
</dbReference>
<dbReference type="AlphaFoldDB" id="A0AAV9WUH0"/>
<dbReference type="Gene3D" id="3.30.420.10">
    <property type="entry name" value="Ribonuclease H-like superfamily/Ribonuclease H"/>
    <property type="match status" value="1"/>
</dbReference>
<evidence type="ECO:0000259" key="1">
    <source>
        <dbReference type="Pfam" id="PF01498"/>
    </source>
</evidence>
<dbReference type="InterPro" id="IPR002492">
    <property type="entry name" value="Transposase_Tc1-like"/>
</dbReference>
<dbReference type="PANTHER" id="PTHR23022">
    <property type="entry name" value="TRANSPOSABLE ELEMENT-RELATED"/>
    <property type="match status" value="1"/>
</dbReference>
<name>A0AAV9WUH0_9PEZI</name>
<dbReference type="InterPro" id="IPR009057">
    <property type="entry name" value="Homeodomain-like_sf"/>
</dbReference>
<dbReference type="PANTHER" id="PTHR23022:SF135">
    <property type="entry name" value="SI:DKEY-77F5.3"/>
    <property type="match status" value="1"/>
</dbReference>
<feature type="domain" description="Insertion element IS150 protein InsJ-like helix-turn-helix" evidence="3">
    <location>
        <begin position="19"/>
        <end position="69"/>
    </location>
</feature>
<protein>
    <recommendedName>
        <fullName evidence="8">Transposase</fullName>
    </recommendedName>
</protein>
<dbReference type="Pfam" id="PF13358">
    <property type="entry name" value="DDE_3"/>
    <property type="match status" value="1"/>
</dbReference>
<evidence type="ECO:0000313" key="4">
    <source>
        <dbReference type="EMBL" id="KAK6525346.1"/>
    </source>
</evidence>
<dbReference type="InterPro" id="IPR052338">
    <property type="entry name" value="Transposase_5"/>
</dbReference>
<feature type="domain" description="Tc1-like transposase DDE" evidence="2">
    <location>
        <begin position="158"/>
        <end position="307"/>
    </location>
</feature>
<dbReference type="InterPro" id="IPR055247">
    <property type="entry name" value="InsJ-like_HTH"/>
</dbReference>
<dbReference type="Pfam" id="PF01498">
    <property type="entry name" value="HTH_Tnp_Tc3_2"/>
    <property type="match status" value="1"/>
</dbReference>